<evidence type="ECO:0000313" key="3">
    <source>
        <dbReference type="Proteomes" id="UP000189956"/>
    </source>
</evidence>
<dbReference type="EMBL" id="FUWL01000013">
    <property type="protein sequence ID" value="SJZ66486.1"/>
    <property type="molecule type" value="Genomic_DNA"/>
</dbReference>
<sequence>MKRYVTLVTLLLFASSRLSAQEVTHVPEREPKVFAEFSLAPVFIGVSLHKKVSPKVLIGLDMKTFFPVPIIYNMVAGDVRFYPLDYVYSRPKGIGLNPLVRSGVVLSYAPFEGVVALHPFIGAGLEVNYKKLFLRPSVVISSPFVIHRETDKQSFGDDFKESTLLNSIFFSTIGFKF</sequence>
<evidence type="ECO:0000313" key="2">
    <source>
        <dbReference type="EMBL" id="SJZ66486.1"/>
    </source>
</evidence>
<keyword evidence="1" id="KW-0732">Signal</keyword>
<organism evidence="2 3">
    <name type="scientific">Porphyromonas cangingivalis</name>
    <dbReference type="NCBI Taxonomy" id="36874"/>
    <lineage>
        <taxon>Bacteria</taxon>
        <taxon>Pseudomonadati</taxon>
        <taxon>Bacteroidota</taxon>
        <taxon>Bacteroidia</taxon>
        <taxon>Bacteroidales</taxon>
        <taxon>Porphyromonadaceae</taxon>
        <taxon>Porphyromonas</taxon>
    </lineage>
</organism>
<accession>A0A1T4MI16</accession>
<dbReference type="AlphaFoldDB" id="A0A1T4MI16"/>
<gene>
    <name evidence="2" type="ORF">SAMN02745205_01533</name>
</gene>
<reference evidence="2 3" key="1">
    <citation type="submission" date="2017-02" db="EMBL/GenBank/DDBJ databases">
        <authorList>
            <person name="Peterson S.W."/>
        </authorList>
    </citation>
    <scope>NUCLEOTIDE SEQUENCE [LARGE SCALE GENOMIC DNA]</scope>
    <source>
        <strain evidence="2 3">ATCC 700135</strain>
    </source>
</reference>
<dbReference type="Proteomes" id="UP000189956">
    <property type="component" value="Unassembled WGS sequence"/>
</dbReference>
<protein>
    <recommendedName>
        <fullName evidence="4">Outer membrane protein beta-barrel domain-containing protein</fullName>
    </recommendedName>
</protein>
<name>A0A1T4MI16_PORCN</name>
<feature type="chain" id="PRO_5011984222" description="Outer membrane protein beta-barrel domain-containing protein" evidence="1">
    <location>
        <begin position="21"/>
        <end position="177"/>
    </location>
</feature>
<proteinExistence type="predicted"/>
<dbReference type="RefSeq" id="WP_078735838.1">
    <property type="nucleotide sequence ID" value="NZ_FUWL01000013.1"/>
</dbReference>
<evidence type="ECO:0000256" key="1">
    <source>
        <dbReference type="SAM" id="SignalP"/>
    </source>
</evidence>
<evidence type="ECO:0008006" key="4">
    <source>
        <dbReference type="Google" id="ProtNLM"/>
    </source>
</evidence>
<feature type="signal peptide" evidence="1">
    <location>
        <begin position="1"/>
        <end position="20"/>
    </location>
</feature>